<gene>
    <name evidence="2" type="ORF">GB881_01710</name>
</gene>
<keyword evidence="1" id="KW-1133">Transmembrane helix</keyword>
<reference evidence="2 3" key="1">
    <citation type="submission" date="2019-10" db="EMBL/GenBank/DDBJ databases">
        <title>Georgenia wutianyii sp. nov. and Georgenia yuyongxinii sp. nov. isolated from plateau pika (Ochotona curzoniae) in the Qinghai-Tibet plateau of China.</title>
        <authorList>
            <person name="Tian Z."/>
        </authorList>
    </citation>
    <scope>NUCLEOTIDE SEQUENCE [LARGE SCALE GENOMIC DNA]</scope>
    <source>
        <strain evidence="2 3">JCM 19765</strain>
    </source>
</reference>
<organism evidence="2 3">
    <name type="scientific">Georgenia subflava</name>
    <dbReference type="NCBI Taxonomy" id="1622177"/>
    <lineage>
        <taxon>Bacteria</taxon>
        <taxon>Bacillati</taxon>
        <taxon>Actinomycetota</taxon>
        <taxon>Actinomycetes</taxon>
        <taxon>Micrococcales</taxon>
        <taxon>Bogoriellaceae</taxon>
        <taxon>Georgenia</taxon>
    </lineage>
</organism>
<evidence type="ECO:0000313" key="3">
    <source>
        <dbReference type="Proteomes" id="UP000437709"/>
    </source>
</evidence>
<feature type="transmembrane region" description="Helical" evidence="1">
    <location>
        <begin position="21"/>
        <end position="45"/>
    </location>
</feature>
<feature type="transmembrane region" description="Helical" evidence="1">
    <location>
        <begin position="118"/>
        <end position="137"/>
    </location>
</feature>
<dbReference type="AlphaFoldDB" id="A0A6N7EHZ2"/>
<name>A0A6N7EHZ2_9MICO</name>
<keyword evidence="3" id="KW-1185">Reference proteome</keyword>
<comment type="caution">
    <text evidence="2">The sequence shown here is derived from an EMBL/GenBank/DDBJ whole genome shotgun (WGS) entry which is preliminary data.</text>
</comment>
<evidence type="ECO:0000256" key="1">
    <source>
        <dbReference type="SAM" id="Phobius"/>
    </source>
</evidence>
<feature type="transmembrane region" description="Helical" evidence="1">
    <location>
        <begin position="57"/>
        <end position="81"/>
    </location>
</feature>
<keyword evidence="1" id="KW-0812">Transmembrane</keyword>
<dbReference type="Proteomes" id="UP000437709">
    <property type="component" value="Unassembled WGS sequence"/>
</dbReference>
<keyword evidence="1" id="KW-0472">Membrane</keyword>
<protein>
    <submittedName>
        <fullName evidence="2">Uncharacterized protein</fullName>
    </submittedName>
</protein>
<accession>A0A6N7EHZ2</accession>
<feature type="transmembrane region" description="Helical" evidence="1">
    <location>
        <begin position="93"/>
        <end position="112"/>
    </location>
</feature>
<dbReference type="EMBL" id="WHPC01000003">
    <property type="protein sequence ID" value="MPV35776.1"/>
    <property type="molecule type" value="Genomic_DNA"/>
</dbReference>
<sequence>MRDRVAARTMPGDPMGGFRTLGRLLAVGLAAGAVIGGTTGALIYAPTGAVPGILTGVMLGAVFGLVLGGVTQVITATLAFVGRHFRLSRRATGLVVQIFPVAAACGVAWWVTASLDTWTGLTMTATALALGLGLLAVRTTTPWCLAPIADQYATART</sequence>
<proteinExistence type="predicted"/>
<dbReference type="RefSeq" id="WP_152195146.1">
    <property type="nucleotide sequence ID" value="NZ_VUKD01000003.1"/>
</dbReference>
<evidence type="ECO:0000313" key="2">
    <source>
        <dbReference type="EMBL" id="MPV35776.1"/>
    </source>
</evidence>